<gene>
    <name evidence="5" type="ORF">RRF57_009688</name>
</gene>
<evidence type="ECO:0000313" key="6">
    <source>
        <dbReference type="Proteomes" id="UP001305414"/>
    </source>
</evidence>
<proteinExistence type="predicted"/>
<evidence type="ECO:0000256" key="3">
    <source>
        <dbReference type="ARBA" id="ARBA00022691"/>
    </source>
</evidence>
<dbReference type="PANTHER" id="PTHR43712:SF12">
    <property type="entry name" value="STERIGMATOCYSTIN 8-O-METHYLTRANSFERASE"/>
    <property type="match status" value="1"/>
</dbReference>
<sequence>MIFITFYYLPEGIIMSCTTKSITELAFSISTNTKIVNDYYVANNLPLPSFDINSPRTIAIPASEKEVSAAHAQIIADSFSLHNVLKGPNEMLMGLAANNVNDTMSLQAMRRFKVAEKFGLDEKVSFEFLSQACDVNIVDLSRLIRHAMTNHIFREDENGLVAHTAASRVLRENVLLTNLVGILTEELFPGAPHHRTPARTSPLADLIVSMQTLDALVKFDGFHAPEHSGFSLGHHTDKGLYEELRAYPDRAQRFAGAMSGFAAVQDLTPLSKGWDWASVDSRHGTVVDIGGGWGPVCIRLAKDYPNINFVVQDFEDVVAEGPDHVPAELERRIKFQSYNFLEQVQPITDATVYYMRAILHNWPDPYCVKILKHIIPSLDKDAHILVQDWVLGDPWTLPAYTEKYFRSWDLNMTTFFGSRERTFADWEKLIKTADDKLSVRLVEVGADRLLDITWA</sequence>
<accession>A0AAN7UZS0</accession>
<dbReference type="GO" id="GO:0032259">
    <property type="term" value="P:methylation"/>
    <property type="evidence" value="ECO:0007669"/>
    <property type="project" value="UniProtKB-KW"/>
</dbReference>
<feature type="domain" description="O-methyltransferase C-terminal" evidence="4">
    <location>
        <begin position="284"/>
        <end position="433"/>
    </location>
</feature>
<dbReference type="SUPFAM" id="SSF46785">
    <property type="entry name" value="Winged helix' DNA-binding domain"/>
    <property type="match status" value="1"/>
</dbReference>
<dbReference type="GO" id="GO:0008171">
    <property type="term" value="F:O-methyltransferase activity"/>
    <property type="evidence" value="ECO:0007669"/>
    <property type="project" value="InterPro"/>
</dbReference>
<dbReference type="InterPro" id="IPR016461">
    <property type="entry name" value="COMT-like"/>
</dbReference>
<dbReference type="InterPro" id="IPR036390">
    <property type="entry name" value="WH_DNA-bd_sf"/>
</dbReference>
<dbReference type="Gene3D" id="1.10.10.10">
    <property type="entry name" value="Winged helix-like DNA-binding domain superfamily/Winged helix DNA-binding domain"/>
    <property type="match status" value="1"/>
</dbReference>
<organism evidence="5 6">
    <name type="scientific">Xylaria bambusicola</name>
    <dbReference type="NCBI Taxonomy" id="326684"/>
    <lineage>
        <taxon>Eukaryota</taxon>
        <taxon>Fungi</taxon>
        <taxon>Dikarya</taxon>
        <taxon>Ascomycota</taxon>
        <taxon>Pezizomycotina</taxon>
        <taxon>Sordariomycetes</taxon>
        <taxon>Xylariomycetidae</taxon>
        <taxon>Xylariales</taxon>
        <taxon>Xylariaceae</taxon>
        <taxon>Xylaria</taxon>
    </lineage>
</organism>
<reference evidence="5 6" key="1">
    <citation type="submission" date="2023-10" db="EMBL/GenBank/DDBJ databases">
        <title>Draft genome sequence of Xylaria bambusicola isolate GMP-LS, the root and basal stem rot pathogen of sugarcane in Indonesia.</title>
        <authorList>
            <person name="Selvaraj P."/>
            <person name="Muralishankar V."/>
            <person name="Muruganantham S."/>
            <person name="Sp S."/>
            <person name="Haryani S."/>
            <person name="Lau K.J.X."/>
            <person name="Naqvi N.I."/>
        </authorList>
    </citation>
    <scope>NUCLEOTIDE SEQUENCE [LARGE SCALE GENOMIC DNA]</scope>
    <source>
        <strain evidence="5">GMP-LS</strain>
    </source>
</reference>
<dbReference type="PANTHER" id="PTHR43712">
    <property type="entry name" value="PUTATIVE (AFU_ORTHOLOGUE AFUA_4G14580)-RELATED"/>
    <property type="match status" value="1"/>
</dbReference>
<dbReference type="InterPro" id="IPR036388">
    <property type="entry name" value="WH-like_DNA-bd_sf"/>
</dbReference>
<keyword evidence="2" id="KW-0808">Transferase</keyword>
<evidence type="ECO:0000313" key="5">
    <source>
        <dbReference type="EMBL" id="KAK5633974.1"/>
    </source>
</evidence>
<dbReference type="InterPro" id="IPR001077">
    <property type="entry name" value="COMT_C"/>
</dbReference>
<protein>
    <recommendedName>
        <fullName evidence="4">O-methyltransferase C-terminal domain-containing protein</fullName>
    </recommendedName>
</protein>
<dbReference type="PROSITE" id="PS51683">
    <property type="entry name" value="SAM_OMT_II"/>
    <property type="match status" value="1"/>
</dbReference>
<dbReference type="Pfam" id="PF00891">
    <property type="entry name" value="Methyltransf_2"/>
    <property type="match status" value="1"/>
</dbReference>
<dbReference type="Gene3D" id="3.40.50.150">
    <property type="entry name" value="Vaccinia Virus protein VP39"/>
    <property type="match status" value="1"/>
</dbReference>
<keyword evidence="3" id="KW-0949">S-adenosyl-L-methionine</keyword>
<comment type="caution">
    <text evidence="5">The sequence shown here is derived from an EMBL/GenBank/DDBJ whole genome shotgun (WGS) entry which is preliminary data.</text>
</comment>
<evidence type="ECO:0000256" key="1">
    <source>
        <dbReference type="ARBA" id="ARBA00022603"/>
    </source>
</evidence>
<dbReference type="SUPFAM" id="SSF53335">
    <property type="entry name" value="S-adenosyl-L-methionine-dependent methyltransferases"/>
    <property type="match status" value="1"/>
</dbReference>
<evidence type="ECO:0000256" key="2">
    <source>
        <dbReference type="ARBA" id="ARBA00022679"/>
    </source>
</evidence>
<dbReference type="InterPro" id="IPR029063">
    <property type="entry name" value="SAM-dependent_MTases_sf"/>
</dbReference>
<name>A0AAN7UZS0_9PEZI</name>
<keyword evidence="6" id="KW-1185">Reference proteome</keyword>
<dbReference type="Proteomes" id="UP001305414">
    <property type="component" value="Unassembled WGS sequence"/>
</dbReference>
<evidence type="ECO:0000259" key="4">
    <source>
        <dbReference type="Pfam" id="PF00891"/>
    </source>
</evidence>
<dbReference type="AlphaFoldDB" id="A0AAN7UZS0"/>
<dbReference type="EMBL" id="JAWHQM010000037">
    <property type="protein sequence ID" value="KAK5633974.1"/>
    <property type="molecule type" value="Genomic_DNA"/>
</dbReference>
<keyword evidence="1" id="KW-0489">Methyltransferase</keyword>